<comment type="caution">
    <text evidence="1">The sequence shown here is derived from an EMBL/GenBank/DDBJ whole genome shotgun (WGS) entry which is preliminary data.</text>
</comment>
<keyword evidence="2" id="KW-1185">Reference proteome</keyword>
<protein>
    <submittedName>
        <fullName evidence="1">Uncharacterized protein</fullName>
    </submittedName>
</protein>
<name>A0AAV6TIK2_9ARAC</name>
<evidence type="ECO:0000313" key="2">
    <source>
        <dbReference type="Proteomes" id="UP000827092"/>
    </source>
</evidence>
<evidence type="ECO:0000313" key="1">
    <source>
        <dbReference type="EMBL" id="KAG8171717.1"/>
    </source>
</evidence>
<dbReference type="Proteomes" id="UP000827092">
    <property type="component" value="Unassembled WGS sequence"/>
</dbReference>
<sequence>PTSKDAKSLTFSFECFDLLQRWMCRNNVKYPDFRNKHQGKFP</sequence>
<accession>A0AAV6TIK2</accession>
<organism evidence="1 2">
    <name type="scientific">Oedothorax gibbosus</name>
    <dbReference type="NCBI Taxonomy" id="931172"/>
    <lineage>
        <taxon>Eukaryota</taxon>
        <taxon>Metazoa</taxon>
        <taxon>Ecdysozoa</taxon>
        <taxon>Arthropoda</taxon>
        <taxon>Chelicerata</taxon>
        <taxon>Arachnida</taxon>
        <taxon>Araneae</taxon>
        <taxon>Araneomorphae</taxon>
        <taxon>Entelegynae</taxon>
        <taxon>Araneoidea</taxon>
        <taxon>Linyphiidae</taxon>
        <taxon>Erigoninae</taxon>
        <taxon>Oedothorax</taxon>
    </lineage>
</organism>
<gene>
    <name evidence="1" type="ORF">JTE90_027108</name>
</gene>
<feature type="non-terminal residue" evidence="1">
    <location>
        <position position="1"/>
    </location>
</feature>
<dbReference type="EMBL" id="JAFNEN010003644">
    <property type="protein sequence ID" value="KAG8171717.1"/>
    <property type="molecule type" value="Genomic_DNA"/>
</dbReference>
<dbReference type="AlphaFoldDB" id="A0AAV6TIK2"/>
<proteinExistence type="predicted"/>
<reference evidence="1 2" key="1">
    <citation type="journal article" date="2022" name="Nat. Ecol. Evol.">
        <title>A masculinizing supergene underlies an exaggerated male reproductive morph in a spider.</title>
        <authorList>
            <person name="Hendrickx F."/>
            <person name="De Corte Z."/>
            <person name="Sonet G."/>
            <person name="Van Belleghem S.M."/>
            <person name="Kostlbacher S."/>
            <person name="Vangestel C."/>
        </authorList>
    </citation>
    <scope>NUCLEOTIDE SEQUENCE [LARGE SCALE GENOMIC DNA]</scope>
    <source>
        <strain evidence="1">W744_W776</strain>
    </source>
</reference>